<dbReference type="PRINTS" id="PR00606">
    <property type="entry name" value="CYTCHROMECID"/>
</dbReference>
<dbReference type="PROSITE" id="PS51257">
    <property type="entry name" value="PROKAR_LIPOPROTEIN"/>
    <property type="match status" value="1"/>
</dbReference>
<comment type="caution">
    <text evidence="9">The sequence shown here is derived from an EMBL/GenBank/DDBJ whole genome shotgun (WGS) entry which is preliminary data.</text>
</comment>
<dbReference type="Gene3D" id="1.10.760.10">
    <property type="entry name" value="Cytochrome c-like domain"/>
    <property type="match status" value="1"/>
</dbReference>
<feature type="domain" description="Cytochrome c" evidence="8">
    <location>
        <begin position="72"/>
        <end position="157"/>
    </location>
</feature>
<evidence type="ECO:0000256" key="1">
    <source>
        <dbReference type="ARBA" id="ARBA00022448"/>
    </source>
</evidence>
<dbReference type="RefSeq" id="WP_173808479.1">
    <property type="nucleotide sequence ID" value="NZ_JABSNP010000002.1"/>
</dbReference>
<dbReference type="Proteomes" id="UP000779507">
    <property type="component" value="Unassembled WGS sequence"/>
</dbReference>
<dbReference type="InterPro" id="IPR002324">
    <property type="entry name" value="Cyt_c_ID"/>
</dbReference>
<reference evidence="9 10" key="1">
    <citation type="submission" date="2020-05" db="EMBL/GenBank/DDBJ databases">
        <title>Genomic Encyclopedia of Type Strains, Phase IV (KMG-V): Genome sequencing to study the core and pangenomes of soil and plant-associated prokaryotes.</title>
        <authorList>
            <person name="Whitman W."/>
        </authorList>
    </citation>
    <scope>NUCLEOTIDE SEQUENCE [LARGE SCALE GENOMIC DNA]</scope>
    <source>
        <strain evidence="9 10">9A</strain>
    </source>
</reference>
<evidence type="ECO:0000256" key="6">
    <source>
        <dbReference type="PROSITE-ProRule" id="PRU00433"/>
    </source>
</evidence>
<gene>
    <name evidence="9" type="ORF">HNP98_000507</name>
</gene>
<feature type="chain" id="PRO_5045107180" evidence="7">
    <location>
        <begin position="22"/>
        <end position="157"/>
    </location>
</feature>
<organism evidence="9 10">
    <name type="scientific">Hymenobacter caeli</name>
    <dbReference type="NCBI Taxonomy" id="2735894"/>
    <lineage>
        <taxon>Bacteria</taxon>
        <taxon>Pseudomonadati</taxon>
        <taxon>Bacteroidota</taxon>
        <taxon>Cytophagia</taxon>
        <taxon>Cytophagales</taxon>
        <taxon>Hymenobacteraceae</taxon>
        <taxon>Hymenobacter</taxon>
    </lineage>
</organism>
<protein>
    <submittedName>
        <fullName evidence="9">Cytochrome c</fullName>
    </submittedName>
</protein>
<dbReference type="PROSITE" id="PS51007">
    <property type="entry name" value="CYTC"/>
    <property type="match status" value="1"/>
</dbReference>
<evidence type="ECO:0000256" key="4">
    <source>
        <dbReference type="ARBA" id="ARBA00022982"/>
    </source>
</evidence>
<keyword evidence="7" id="KW-0732">Signal</keyword>
<evidence type="ECO:0000256" key="5">
    <source>
        <dbReference type="ARBA" id="ARBA00023004"/>
    </source>
</evidence>
<accession>A0ABX2FKP3</accession>
<dbReference type="InterPro" id="IPR009056">
    <property type="entry name" value="Cyt_c-like_dom"/>
</dbReference>
<feature type="signal peptide" evidence="7">
    <location>
        <begin position="1"/>
        <end position="21"/>
    </location>
</feature>
<dbReference type="SUPFAM" id="SSF46626">
    <property type="entry name" value="Cytochrome c"/>
    <property type="match status" value="1"/>
</dbReference>
<evidence type="ECO:0000259" key="8">
    <source>
        <dbReference type="PROSITE" id="PS51007"/>
    </source>
</evidence>
<dbReference type="Pfam" id="PF00034">
    <property type="entry name" value="Cytochrom_C"/>
    <property type="match status" value="1"/>
</dbReference>
<evidence type="ECO:0000256" key="3">
    <source>
        <dbReference type="ARBA" id="ARBA00022723"/>
    </source>
</evidence>
<keyword evidence="5 6" id="KW-0408">Iron</keyword>
<evidence type="ECO:0000313" key="9">
    <source>
        <dbReference type="EMBL" id="NRT17700.1"/>
    </source>
</evidence>
<evidence type="ECO:0000256" key="2">
    <source>
        <dbReference type="ARBA" id="ARBA00022617"/>
    </source>
</evidence>
<evidence type="ECO:0000313" key="10">
    <source>
        <dbReference type="Proteomes" id="UP000779507"/>
    </source>
</evidence>
<evidence type="ECO:0000256" key="7">
    <source>
        <dbReference type="SAM" id="SignalP"/>
    </source>
</evidence>
<dbReference type="InterPro" id="IPR036909">
    <property type="entry name" value="Cyt_c-like_dom_sf"/>
</dbReference>
<proteinExistence type="predicted"/>
<keyword evidence="10" id="KW-1185">Reference proteome</keyword>
<keyword evidence="1" id="KW-0813">Transport</keyword>
<name>A0ABX2FKP3_9BACT</name>
<keyword evidence="2 6" id="KW-0349">Heme</keyword>
<dbReference type="EMBL" id="JABSNP010000002">
    <property type="protein sequence ID" value="NRT17700.1"/>
    <property type="molecule type" value="Genomic_DNA"/>
</dbReference>
<keyword evidence="4" id="KW-0249">Electron transport</keyword>
<keyword evidence="3 6" id="KW-0479">Metal-binding</keyword>
<sequence length="157" mass="15979">MRKIALLLGFCALLAACESGAKKEAATDASVKAASSAELTGDSATASNVSAVDHQLQADTSVSKIGTEHTGGVVAVGAKLMAASDCVGCHKEREKLVGPAYVAIAQKYPATEANVAMLAGKIISGGKGHWGEIPMTPHPGLSVGDAKEMTKYILSLK</sequence>